<protein>
    <submittedName>
        <fullName evidence="5">Site-specific integrase</fullName>
    </submittedName>
</protein>
<evidence type="ECO:0000259" key="4">
    <source>
        <dbReference type="PROSITE" id="PS51898"/>
    </source>
</evidence>
<dbReference type="Pfam" id="PF00589">
    <property type="entry name" value="Phage_integrase"/>
    <property type="match status" value="1"/>
</dbReference>
<dbReference type="InterPro" id="IPR011010">
    <property type="entry name" value="DNA_brk_join_enz"/>
</dbReference>
<gene>
    <name evidence="5" type="ORF">V6R90_09200</name>
</gene>
<dbReference type="InterPro" id="IPR002104">
    <property type="entry name" value="Integrase_catalytic"/>
</dbReference>
<name>A0ABV1NYB8_9ACTN</name>
<comment type="caution">
    <text evidence="5">The sequence shown here is derived from an EMBL/GenBank/DDBJ whole genome shotgun (WGS) entry which is preliminary data.</text>
</comment>
<dbReference type="PROSITE" id="PS51898">
    <property type="entry name" value="TYR_RECOMBINASE"/>
    <property type="match status" value="1"/>
</dbReference>
<dbReference type="SUPFAM" id="SSF56349">
    <property type="entry name" value="DNA breaking-rejoining enzymes"/>
    <property type="match status" value="1"/>
</dbReference>
<feature type="domain" description="Tyr recombinase" evidence="4">
    <location>
        <begin position="158"/>
        <end position="356"/>
    </location>
</feature>
<dbReference type="EMBL" id="JBEGDP010000008">
    <property type="protein sequence ID" value="MEQ7847452.1"/>
    <property type="molecule type" value="Genomic_DNA"/>
</dbReference>
<organism evidence="5 6">
    <name type="scientific">Nocardioides kribbensis</name>
    <dbReference type="NCBI Taxonomy" id="305517"/>
    <lineage>
        <taxon>Bacteria</taxon>
        <taxon>Bacillati</taxon>
        <taxon>Actinomycetota</taxon>
        <taxon>Actinomycetes</taxon>
        <taxon>Propionibacteriales</taxon>
        <taxon>Nocardioidaceae</taxon>
        <taxon>Nocardioides</taxon>
    </lineage>
</organism>
<dbReference type="Proteomes" id="UP001482520">
    <property type="component" value="Unassembled WGS sequence"/>
</dbReference>
<evidence type="ECO:0000256" key="2">
    <source>
        <dbReference type="ARBA" id="ARBA00023125"/>
    </source>
</evidence>
<dbReference type="PANTHER" id="PTHR30349:SF64">
    <property type="entry name" value="PROPHAGE INTEGRASE INTD-RELATED"/>
    <property type="match status" value="1"/>
</dbReference>
<evidence type="ECO:0000256" key="1">
    <source>
        <dbReference type="ARBA" id="ARBA00008857"/>
    </source>
</evidence>
<dbReference type="InterPro" id="IPR058717">
    <property type="entry name" value="Phage_L5_Integrase_N"/>
</dbReference>
<sequence length="377" mass="42041">MAGSIAKRPDGRWRARYRDDTGRELARHFARKVDAVAWLDEVTSTLHAGTYVNPRAGRVTFQEFYDSWAPRQLWVPSTRANADLAVGSVGFGDLPMKAIRRSHIETWVKAMSAKWAPTTIKTRFVIVRSVFRAAVADRVISADPTVGVALPRRRKVEAAMRIPTVEQVGRLLAHADSTRVSTRHGFRAYVALCAFAGLRKGEAAGVQVGDIDFGLRQLTVSRQLQRDGPTFAARLPKYGSERIVHLPDDLVDMLRLHVERFLPEEPPSDAWLFTVGDGPMYDNDIDWRWRATRTSAGLPHVRLHDLRHFYASGLIAAGCDVVTVQRALGHSSATTTLNTYSHLWPTAEDRTRRAASGLMRQALRSTSPGAQSTRLLK</sequence>
<evidence type="ECO:0000256" key="3">
    <source>
        <dbReference type="ARBA" id="ARBA00023172"/>
    </source>
</evidence>
<dbReference type="InterPro" id="IPR010998">
    <property type="entry name" value="Integrase_recombinase_N"/>
</dbReference>
<evidence type="ECO:0000313" key="5">
    <source>
        <dbReference type="EMBL" id="MEQ7847452.1"/>
    </source>
</evidence>
<reference evidence="5 6" key="1">
    <citation type="submission" date="2024-02" db="EMBL/GenBank/DDBJ databases">
        <title>Full genome sequence of Nocardioides kribbensis.</title>
        <authorList>
            <person name="Poletto B.L."/>
            <person name="Silva G."/>
            <person name="Galante D."/>
            <person name="Campos K.R."/>
            <person name="Santos M.B.N."/>
            <person name="Sacchi C.T."/>
        </authorList>
    </citation>
    <scope>NUCLEOTIDE SEQUENCE [LARGE SCALE GENOMIC DNA]</scope>
    <source>
        <strain evidence="5 6">O4R</strain>
    </source>
</reference>
<dbReference type="RefSeq" id="WP_349804468.1">
    <property type="nucleotide sequence ID" value="NZ_JBEGDP010000008.1"/>
</dbReference>
<dbReference type="PANTHER" id="PTHR30349">
    <property type="entry name" value="PHAGE INTEGRASE-RELATED"/>
    <property type="match status" value="1"/>
</dbReference>
<dbReference type="Pfam" id="PF26003">
    <property type="entry name" value="Integrase_N_phage"/>
    <property type="match status" value="1"/>
</dbReference>
<dbReference type="CDD" id="cd01189">
    <property type="entry name" value="INT_ICEBs1_C_like"/>
    <property type="match status" value="1"/>
</dbReference>
<dbReference type="InterPro" id="IPR050090">
    <property type="entry name" value="Tyrosine_recombinase_XerCD"/>
</dbReference>
<dbReference type="InterPro" id="IPR013762">
    <property type="entry name" value="Integrase-like_cat_sf"/>
</dbReference>
<proteinExistence type="inferred from homology"/>
<evidence type="ECO:0000313" key="6">
    <source>
        <dbReference type="Proteomes" id="UP001482520"/>
    </source>
</evidence>
<keyword evidence="6" id="KW-1185">Reference proteome</keyword>
<accession>A0ABV1NYB8</accession>
<comment type="similarity">
    <text evidence="1">Belongs to the 'phage' integrase family.</text>
</comment>
<dbReference type="Gene3D" id="1.10.150.130">
    <property type="match status" value="1"/>
</dbReference>
<dbReference type="Gene3D" id="1.10.443.10">
    <property type="entry name" value="Intergrase catalytic core"/>
    <property type="match status" value="1"/>
</dbReference>
<keyword evidence="2" id="KW-0238">DNA-binding</keyword>
<keyword evidence="3" id="KW-0233">DNA recombination</keyword>